<gene>
    <name evidence="1" type="ORF">L596_013098</name>
</gene>
<evidence type="ECO:0000313" key="2">
    <source>
        <dbReference type="Proteomes" id="UP000298663"/>
    </source>
</evidence>
<sequence>MADVSGAPMSVLRRNVRFGTALMPTFVKDTLAEIPGVAFTSPQMNPLDGYDLFPETRLKPMDNLPEKFKLPSVTMINSCVQDNEALYRWQMMMVQQMGAALFRRHSLASEGWI</sequence>
<dbReference type="OrthoDB" id="5777131at2759"/>
<dbReference type="AlphaFoldDB" id="A0A4U5NZN3"/>
<dbReference type="EMBL" id="AZBU02000003">
    <property type="protein sequence ID" value="TKR88930.1"/>
    <property type="molecule type" value="Genomic_DNA"/>
</dbReference>
<organism evidence="1 2">
    <name type="scientific">Steinernema carpocapsae</name>
    <name type="common">Entomopathogenic nematode</name>
    <dbReference type="NCBI Taxonomy" id="34508"/>
    <lineage>
        <taxon>Eukaryota</taxon>
        <taxon>Metazoa</taxon>
        <taxon>Ecdysozoa</taxon>
        <taxon>Nematoda</taxon>
        <taxon>Chromadorea</taxon>
        <taxon>Rhabditida</taxon>
        <taxon>Tylenchina</taxon>
        <taxon>Panagrolaimomorpha</taxon>
        <taxon>Strongyloidoidea</taxon>
        <taxon>Steinernematidae</taxon>
        <taxon>Steinernema</taxon>
    </lineage>
</organism>
<accession>A0A4U5NZN3</accession>
<keyword evidence="2" id="KW-1185">Reference proteome</keyword>
<protein>
    <submittedName>
        <fullName evidence="1">Uncharacterized protein</fullName>
    </submittedName>
</protein>
<dbReference type="Proteomes" id="UP000298663">
    <property type="component" value="Unassembled WGS sequence"/>
</dbReference>
<name>A0A4U5NZN3_STECR</name>
<comment type="caution">
    <text evidence="1">The sequence shown here is derived from an EMBL/GenBank/DDBJ whole genome shotgun (WGS) entry which is preliminary data.</text>
</comment>
<proteinExistence type="predicted"/>
<reference evidence="1 2" key="2">
    <citation type="journal article" date="2019" name="G3 (Bethesda)">
        <title>Hybrid Assembly of the Genome of the Entomopathogenic Nematode Steinernema carpocapsae Identifies the X-Chromosome.</title>
        <authorList>
            <person name="Serra L."/>
            <person name="Macchietto M."/>
            <person name="Macias-Munoz A."/>
            <person name="McGill C.J."/>
            <person name="Rodriguez I.M."/>
            <person name="Rodriguez B."/>
            <person name="Murad R."/>
            <person name="Mortazavi A."/>
        </authorList>
    </citation>
    <scope>NUCLEOTIDE SEQUENCE [LARGE SCALE GENOMIC DNA]</scope>
    <source>
        <strain evidence="1 2">ALL</strain>
    </source>
</reference>
<reference evidence="1 2" key="1">
    <citation type="journal article" date="2015" name="Genome Biol.">
        <title>Comparative genomics of Steinernema reveals deeply conserved gene regulatory networks.</title>
        <authorList>
            <person name="Dillman A.R."/>
            <person name="Macchietto M."/>
            <person name="Porter C.F."/>
            <person name="Rogers A."/>
            <person name="Williams B."/>
            <person name="Antoshechkin I."/>
            <person name="Lee M.M."/>
            <person name="Goodwin Z."/>
            <person name="Lu X."/>
            <person name="Lewis E.E."/>
            <person name="Goodrich-Blair H."/>
            <person name="Stock S.P."/>
            <person name="Adams B.J."/>
            <person name="Sternberg P.W."/>
            <person name="Mortazavi A."/>
        </authorList>
    </citation>
    <scope>NUCLEOTIDE SEQUENCE [LARGE SCALE GENOMIC DNA]</scope>
    <source>
        <strain evidence="1 2">ALL</strain>
    </source>
</reference>
<evidence type="ECO:0000313" key="1">
    <source>
        <dbReference type="EMBL" id="TKR88930.1"/>
    </source>
</evidence>